<reference evidence="2 3" key="1">
    <citation type="submission" date="2021-03" db="EMBL/GenBank/DDBJ databases">
        <title>Genomic Encyclopedia of Type Strains, Phase IV (KMG-IV): sequencing the most valuable type-strain genomes for metagenomic binning, comparative biology and taxonomic classification.</title>
        <authorList>
            <person name="Goeker M."/>
        </authorList>
    </citation>
    <scope>NUCLEOTIDE SEQUENCE [LARGE SCALE GENOMIC DNA]</scope>
    <source>
        <strain evidence="2 3">DSM 27138</strain>
    </source>
</reference>
<name>A0ABS4JVJ4_9FIRM</name>
<comment type="caution">
    <text evidence="2">The sequence shown here is derived from an EMBL/GenBank/DDBJ whole genome shotgun (WGS) entry which is preliminary data.</text>
</comment>
<evidence type="ECO:0000313" key="3">
    <source>
        <dbReference type="Proteomes" id="UP001519289"/>
    </source>
</evidence>
<protein>
    <recommendedName>
        <fullName evidence="1">SipL SPOCS domain-containing protein</fullName>
    </recommendedName>
</protein>
<dbReference type="Pfam" id="PF12673">
    <property type="entry name" value="SipL"/>
    <property type="match status" value="1"/>
</dbReference>
<organism evidence="2 3">
    <name type="scientific">Symbiobacterium terraclitae</name>
    <dbReference type="NCBI Taxonomy" id="557451"/>
    <lineage>
        <taxon>Bacteria</taxon>
        <taxon>Bacillati</taxon>
        <taxon>Bacillota</taxon>
        <taxon>Clostridia</taxon>
        <taxon>Eubacteriales</taxon>
        <taxon>Symbiobacteriaceae</taxon>
        <taxon>Symbiobacterium</taxon>
    </lineage>
</organism>
<sequence>MSGDHNTDPQYLMRPQPDPVSIAAPIVSGQGESEVLERIVLDLAELAAAGAGAGLLTSATLVALEVVALSKRISITECEVFTNKVLINGVLHKDLLFKFAAITQPLATDLSLTGSDCTFILAETLDLVIDCPFGACVPVPGACPGDTCLVQNACVEAEKELLIDTDGDGVPDQFEEKVCILLQVQTIRNQAVSITPATIIPGPVVPTCPPNPCPSQVGLPSSVFITRQPGVFRG</sequence>
<dbReference type="InterPro" id="IPR024300">
    <property type="entry name" value="SipL_SPOCS_dom"/>
</dbReference>
<proteinExistence type="predicted"/>
<dbReference type="EMBL" id="JAGGLG010000030">
    <property type="protein sequence ID" value="MBP2019567.1"/>
    <property type="molecule type" value="Genomic_DNA"/>
</dbReference>
<evidence type="ECO:0000259" key="1">
    <source>
        <dbReference type="Pfam" id="PF12673"/>
    </source>
</evidence>
<evidence type="ECO:0000313" key="2">
    <source>
        <dbReference type="EMBL" id="MBP2019567.1"/>
    </source>
</evidence>
<accession>A0ABS4JVJ4</accession>
<feature type="domain" description="SipL SPOCS" evidence="1">
    <location>
        <begin position="65"/>
        <end position="151"/>
    </location>
</feature>
<dbReference type="RefSeq" id="WP_209467669.1">
    <property type="nucleotide sequence ID" value="NZ_JAGGLG010000030.1"/>
</dbReference>
<keyword evidence="3" id="KW-1185">Reference proteome</keyword>
<dbReference type="Proteomes" id="UP001519289">
    <property type="component" value="Unassembled WGS sequence"/>
</dbReference>
<gene>
    <name evidence="2" type="ORF">J2Z79_003009</name>
</gene>